<evidence type="ECO:0000256" key="5">
    <source>
        <dbReference type="ARBA" id="ARBA00022801"/>
    </source>
</evidence>
<comment type="similarity">
    <text evidence="2 7">Belongs to the peptidase S26 family.</text>
</comment>
<proteinExistence type="inferred from homology"/>
<feature type="transmembrane region" description="Helical" evidence="7">
    <location>
        <begin position="497"/>
        <end position="514"/>
    </location>
</feature>
<comment type="caution">
    <text evidence="7">Lacks conserved residue(s) required for the propagation of feature annotation.</text>
</comment>
<dbReference type="InterPro" id="IPR036286">
    <property type="entry name" value="LexA/Signal_pep-like_sf"/>
</dbReference>
<evidence type="ECO:0000256" key="3">
    <source>
        <dbReference type="ARBA" id="ARBA00013208"/>
    </source>
</evidence>
<comment type="catalytic activity">
    <reaction evidence="1 7">
        <text>Cleavage of hydrophobic, N-terminal signal or leader sequences from secreted and periplasmic proteins.</text>
        <dbReference type="EC" id="3.4.21.89"/>
    </reaction>
</comment>
<evidence type="ECO:0000256" key="2">
    <source>
        <dbReference type="ARBA" id="ARBA00009370"/>
    </source>
</evidence>
<feature type="transmembrane region" description="Helical" evidence="7">
    <location>
        <begin position="56"/>
        <end position="77"/>
    </location>
</feature>
<dbReference type="InterPro" id="IPR019533">
    <property type="entry name" value="Peptidase_S26"/>
</dbReference>
<feature type="transmembrane region" description="Helical" evidence="7">
    <location>
        <begin position="89"/>
        <end position="108"/>
    </location>
</feature>
<evidence type="ECO:0000313" key="10">
    <source>
        <dbReference type="Proteomes" id="UP000464657"/>
    </source>
</evidence>
<dbReference type="InterPro" id="IPR043739">
    <property type="entry name" value="DUF5684"/>
</dbReference>
<feature type="active site" evidence="6">
    <location>
        <position position="255"/>
    </location>
</feature>
<keyword evidence="7" id="KW-0645">Protease</keyword>
<dbReference type="SUPFAM" id="SSF51306">
    <property type="entry name" value="LexA/Signal peptidase"/>
    <property type="match status" value="1"/>
</dbReference>
<dbReference type="PANTHER" id="PTHR43390:SF1">
    <property type="entry name" value="CHLOROPLAST PROCESSING PEPTIDASE"/>
    <property type="match status" value="1"/>
</dbReference>
<name>A0A7L4ZR89_9FLAO</name>
<evidence type="ECO:0000256" key="7">
    <source>
        <dbReference type="RuleBase" id="RU362042"/>
    </source>
</evidence>
<dbReference type="PANTHER" id="PTHR43390">
    <property type="entry name" value="SIGNAL PEPTIDASE I"/>
    <property type="match status" value="1"/>
</dbReference>
<dbReference type="Pfam" id="PF10502">
    <property type="entry name" value="Peptidase_S26"/>
    <property type="match status" value="2"/>
</dbReference>
<dbReference type="Pfam" id="PF18936">
    <property type="entry name" value="DUF5684"/>
    <property type="match status" value="1"/>
</dbReference>
<evidence type="ECO:0000256" key="1">
    <source>
        <dbReference type="ARBA" id="ARBA00000677"/>
    </source>
</evidence>
<dbReference type="GO" id="GO:0006465">
    <property type="term" value="P:signal peptide processing"/>
    <property type="evidence" value="ECO:0007669"/>
    <property type="project" value="InterPro"/>
</dbReference>
<dbReference type="EMBL" id="CP019288">
    <property type="protein sequence ID" value="QHI38999.1"/>
    <property type="molecule type" value="Genomic_DNA"/>
</dbReference>
<evidence type="ECO:0000259" key="8">
    <source>
        <dbReference type="Pfam" id="PF10502"/>
    </source>
</evidence>
<feature type="transmembrane region" description="Helical" evidence="7">
    <location>
        <begin position="6"/>
        <end position="26"/>
    </location>
</feature>
<dbReference type="OrthoDB" id="9802919at2"/>
<dbReference type="GO" id="GO:0016020">
    <property type="term" value="C:membrane"/>
    <property type="evidence" value="ECO:0007669"/>
    <property type="project" value="UniProtKB-SubCell"/>
</dbReference>
<dbReference type="Proteomes" id="UP000464657">
    <property type="component" value="Chromosome"/>
</dbReference>
<evidence type="ECO:0000256" key="6">
    <source>
        <dbReference type="PIRSR" id="PIRSR600223-1"/>
    </source>
</evidence>
<sequence length="523" mass="60432">MTFTQSFLLFFLIVQVIHFLGTWKLYVKAGRKAWEAAIPIYNAVILMKIINRPKEWYWVILLFIPIINLIVFPVIWVETIRSFGRTDRMETILVVVTLGFYIYYVNYMLDVEYVYDRSLQPRTPAGEWIASILFAVVAATLVHTYVMQPFVIPSSSLEKTLLVGDFLFVSKIHYGARTPMTSVALPMVHDAIPFTGMKSYLKEPQLPYFRFPGFEGIERNDIVVFNWPADTLSVIEVGSSPTMYKPLDKRSNYVKRCVGLPGDELEVRDGFVFTNGKQNVLPERAKLQFNYKVSTKGGGFNPQYMHDRYDITDGFGTTGEKNQYFFYALTEATAEELKNHPNVLSIEKFLEQKGVVTRDKVFPHSDNYKWNNSHFGPITIPAKGSTVQLTKENLPLYKRAISEYEGNNLTVKDDQIMIDGNVITSYTFNQDYYWMMGDNRGNSQDSRSWGFVPFDHVLGKPVFVWFSWDTKGNGIFNKIRWNRMFTTVSGEGKPVSYFIYFVILLSGWFVFNYFRKKKKAAGK</sequence>
<dbReference type="GO" id="GO:0009003">
    <property type="term" value="F:signal peptidase activity"/>
    <property type="evidence" value="ECO:0007669"/>
    <property type="project" value="UniProtKB-EC"/>
</dbReference>
<evidence type="ECO:0000313" key="9">
    <source>
        <dbReference type="EMBL" id="QHI38999.1"/>
    </source>
</evidence>
<keyword evidence="7" id="KW-1133">Transmembrane helix</keyword>
<dbReference type="PRINTS" id="PR00727">
    <property type="entry name" value="LEADERPTASE"/>
</dbReference>
<feature type="transmembrane region" description="Helical" evidence="7">
    <location>
        <begin position="128"/>
        <end position="146"/>
    </location>
</feature>
<dbReference type="EC" id="3.4.21.89" evidence="3 7"/>
<dbReference type="PROSITE" id="PS00761">
    <property type="entry name" value="SPASE_I_3"/>
    <property type="match status" value="1"/>
</dbReference>
<organism evidence="9 10">
    <name type="scientific">Kordia antarctica</name>
    <dbReference type="NCBI Taxonomy" id="1218801"/>
    <lineage>
        <taxon>Bacteria</taxon>
        <taxon>Pseudomonadati</taxon>
        <taxon>Bacteroidota</taxon>
        <taxon>Flavobacteriia</taxon>
        <taxon>Flavobacteriales</taxon>
        <taxon>Flavobacteriaceae</taxon>
        <taxon>Kordia</taxon>
    </lineage>
</organism>
<dbReference type="InterPro" id="IPR000223">
    <property type="entry name" value="Pept_S26A_signal_pept_1"/>
</dbReference>
<dbReference type="GO" id="GO:0004252">
    <property type="term" value="F:serine-type endopeptidase activity"/>
    <property type="evidence" value="ECO:0007669"/>
    <property type="project" value="InterPro"/>
</dbReference>
<dbReference type="NCBIfam" id="TIGR02227">
    <property type="entry name" value="sigpep_I_bact"/>
    <property type="match status" value="1"/>
</dbReference>
<keyword evidence="10" id="KW-1185">Reference proteome</keyword>
<dbReference type="CDD" id="cd06530">
    <property type="entry name" value="S26_SPase_I"/>
    <property type="match status" value="2"/>
</dbReference>
<dbReference type="Gene3D" id="2.10.109.10">
    <property type="entry name" value="Umud Fragment, subunit A"/>
    <property type="match status" value="2"/>
</dbReference>
<comment type="subcellular location">
    <subcellularLocation>
        <location evidence="7">Membrane</location>
        <topology evidence="7">Single-pass type II membrane protein</topology>
    </subcellularLocation>
</comment>
<evidence type="ECO:0000256" key="4">
    <source>
        <dbReference type="ARBA" id="ARBA00019232"/>
    </source>
</evidence>
<keyword evidence="5 7" id="KW-0378">Hydrolase</keyword>
<accession>A0A7L4ZR89</accession>
<protein>
    <recommendedName>
        <fullName evidence="4 7">Signal peptidase I</fullName>
        <ecNumber evidence="3 7">3.4.21.89</ecNumber>
    </recommendedName>
</protein>
<dbReference type="AlphaFoldDB" id="A0A7L4ZR89"/>
<dbReference type="KEGG" id="kan:IMCC3317_43990"/>
<feature type="domain" description="Peptidase S26" evidence="8">
    <location>
        <begin position="429"/>
        <end position="466"/>
    </location>
</feature>
<feature type="active site" evidence="6">
    <location>
        <position position="156"/>
    </location>
</feature>
<dbReference type="InterPro" id="IPR019758">
    <property type="entry name" value="Pept_S26A_signal_pept_1_CS"/>
</dbReference>
<dbReference type="RefSeq" id="WP_160131511.1">
    <property type="nucleotide sequence ID" value="NZ_CP019288.1"/>
</dbReference>
<gene>
    <name evidence="9" type="primary">lepB</name>
    <name evidence="9" type="ORF">IMCC3317_43990</name>
</gene>
<keyword evidence="7" id="KW-0812">Transmembrane</keyword>
<keyword evidence="7" id="KW-0472">Membrane</keyword>
<feature type="domain" description="Peptidase S26" evidence="8">
    <location>
        <begin position="127"/>
        <end position="282"/>
    </location>
</feature>
<reference evidence="9 10" key="1">
    <citation type="journal article" date="2013" name="Int. J. Syst. Evol. Microbiol.">
        <title>Kordia antarctica sp. nov., isolated from Antarctic seawater.</title>
        <authorList>
            <person name="Baek K."/>
            <person name="Choi A."/>
            <person name="Kang I."/>
            <person name="Lee K."/>
            <person name="Cho J.C."/>
        </authorList>
    </citation>
    <scope>NUCLEOTIDE SEQUENCE [LARGE SCALE GENOMIC DNA]</scope>
    <source>
        <strain evidence="9 10">IMCC3317</strain>
    </source>
</reference>